<dbReference type="Proteomes" id="UP001597277">
    <property type="component" value="Unassembled WGS sequence"/>
</dbReference>
<reference evidence="4" key="1">
    <citation type="journal article" date="2019" name="Int. J. Syst. Evol. Microbiol.">
        <title>The Global Catalogue of Microorganisms (GCM) 10K type strain sequencing project: providing services to taxonomists for standard genome sequencing and annotation.</title>
        <authorList>
            <consortium name="The Broad Institute Genomics Platform"/>
            <consortium name="The Broad Institute Genome Sequencing Center for Infectious Disease"/>
            <person name="Wu L."/>
            <person name="Ma J."/>
        </authorList>
    </citation>
    <scope>NUCLEOTIDE SEQUENCE [LARGE SCALE GENOMIC DNA]</scope>
    <source>
        <strain evidence="4">JCM 17130</strain>
    </source>
</reference>
<evidence type="ECO:0000313" key="4">
    <source>
        <dbReference type="Proteomes" id="UP001597277"/>
    </source>
</evidence>
<dbReference type="Pfam" id="PF14017">
    <property type="entry name" value="DUF4233"/>
    <property type="match status" value="1"/>
</dbReference>
<keyword evidence="4" id="KW-1185">Reference proteome</keyword>
<organism evidence="3 4">
    <name type="scientific">Georgenia deserti</name>
    <dbReference type="NCBI Taxonomy" id="2093781"/>
    <lineage>
        <taxon>Bacteria</taxon>
        <taxon>Bacillati</taxon>
        <taxon>Actinomycetota</taxon>
        <taxon>Actinomycetes</taxon>
        <taxon>Micrococcales</taxon>
        <taxon>Bogoriellaceae</taxon>
        <taxon>Georgenia</taxon>
    </lineage>
</organism>
<accession>A0ABW4L943</accession>
<dbReference type="RefSeq" id="WP_388009632.1">
    <property type="nucleotide sequence ID" value="NZ_JBHUEE010000009.1"/>
</dbReference>
<evidence type="ECO:0000256" key="2">
    <source>
        <dbReference type="SAM" id="Phobius"/>
    </source>
</evidence>
<protein>
    <submittedName>
        <fullName evidence="3">DUF4233 domain-containing protein</fullName>
    </submittedName>
</protein>
<feature type="transmembrane region" description="Helical" evidence="2">
    <location>
        <begin position="56"/>
        <end position="76"/>
    </location>
</feature>
<keyword evidence="2" id="KW-0472">Membrane</keyword>
<feature type="region of interest" description="Disordered" evidence="1">
    <location>
        <begin position="1"/>
        <end position="24"/>
    </location>
</feature>
<dbReference type="EMBL" id="JBHUEE010000009">
    <property type="protein sequence ID" value="MFD1719409.1"/>
    <property type="molecule type" value="Genomic_DNA"/>
</dbReference>
<keyword evidence="2" id="KW-1133">Transmembrane helix</keyword>
<sequence length="153" mass="16221">MQAETPGRTADERADPPPRQPGSARRMFTASVLISEALVVLFATLVAHGLRAADPALVWGVGGALMLVCVVATGLLGRRGGYVVGSVVQVLVIASGIAVPAMFVVGGLFALLWVVSLRVGARIDAERQERYRAELRHYAERNRGTDSGTGARR</sequence>
<feature type="transmembrane region" description="Helical" evidence="2">
    <location>
        <begin position="88"/>
        <end position="115"/>
    </location>
</feature>
<dbReference type="InterPro" id="IPR025327">
    <property type="entry name" value="DUF4233"/>
</dbReference>
<keyword evidence="2" id="KW-0812">Transmembrane</keyword>
<comment type="caution">
    <text evidence="3">The sequence shown here is derived from an EMBL/GenBank/DDBJ whole genome shotgun (WGS) entry which is preliminary data.</text>
</comment>
<name>A0ABW4L943_9MICO</name>
<feature type="transmembrane region" description="Helical" evidence="2">
    <location>
        <begin position="28"/>
        <end position="50"/>
    </location>
</feature>
<evidence type="ECO:0000256" key="1">
    <source>
        <dbReference type="SAM" id="MobiDB-lite"/>
    </source>
</evidence>
<gene>
    <name evidence="3" type="ORF">ACFSE6_16315</name>
</gene>
<proteinExistence type="predicted"/>
<evidence type="ECO:0000313" key="3">
    <source>
        <dbReference type="EMBL" id="MFD1719409.1"/>
    </source>
</evidence>